<dbReference type="Gene3D" id="3.30.1330.50">
    <property type="entry name" value="2-C-methyl-D-erythritol 2,4-cyclodiphosphate synthase"/>
    <property type="match status" value="1"/>
</dbReference>
<dbReference type="STRING" id="362837.SCANT_v1c09870"/>
<dbReference type="NCBIfam" id="TIGR00151">
    <property type="entry name" value="ispF"/>
    <property type="match status" value="1"/>
</dbReference>
<organism evidence="3 4">
    <name type="scientific">Spiroplasma cantharicola</name>
    <dbReference type="NCBI Taxonomy" id="362837"/>
    <lineage>
        <taxon>Bacteria</taxon>
        <taxon>Bacillati</taxon>
        <taxon>Mycoplasmatota</taxon>
        <taxon>Mollicutes</taxon>
        <taxon>Entomoplasmatales</taxon>
        <taxon>Spiroplasmataceae</taxon>
        <taxon>Spiroplasma</taxon>
    </lineage>
</organism>
<comment type="similarity">
    <text evidence="1">Belongs to the IspF family.</text>
</comment>
<evidence type="ECO:0000256" key="1">
    <source>
        <dbReference type="RuleBase" id="RU004395"/>
    </source>
</evidence>
<dbReference type="KEGG" id="scj:SCANT_v1c09870"/>
<comment type="catalytic activity">
    <reaction evidence="1">
        <text>4-CDP-2-C-methyl-D-erythritol 2-phosphate = 2-C-methyl-D-erythritol 2,4-cyclic diphosphate + CMP</text>
        <dbReference type="Rhea" id="RHEA:23864"/>
        <dbReference type="ChEBI" id="CHEBI:57919"/>
        <dbReference type="ChEBI" id="CHEBI:58483"/>
        <dbReference type="ChEBI" id="CHEBI:60377"/>
        <dbReference type="EC" id="4.6.1.12"/>
    </reaction>
</comment>
<keyword evidence="1" id="KW-0414">Isoprene biosynthesis</keyword>
<dbReference type="EMBL" id="CP012622">
    <property type="protein sequence ID" value="ALD66893.1"/>
    <property type="molecule type" value="Genomic_DNA"/>
</dbReference>
<evidence type="ECO:0000259" key="2">
    <source>
        <dbReference type="Pfam" id="PF02542"/>
    </source>
</evidence>
<gene>
    <name evidence="3" type="primary">ispF</name>
    <name evidence="3" type="ORF">SCANT_v1c09870</name>
</gene>
<evidence type="ECO:0000313" key="4">
    <source>
        <dbReference type="Proteomes" id="UP000063919"/>
    </source>
</evidence>
<dbReference type="GO" id="GO:0016114">
    <property type="term" value="P:terpenoid biosynthetic process"/>
    <property type="evidence" value="ECO:0007669"/>
    <property type="project" value="InterPro"/>
</dbReference>
<feature type="domain" description="2-C-methyl-D-erythritol 2,4-cyclodiphosphate synthase" evidence="2">
    <location>
        <begin position="3"/>
        <end position="150"/>
    </location>
</feature>
<dbReference type="EC" id="4.6.1.12" evidence="1"/>
<keyword evidence="4" id="KW-1185">Reference proteome</keyword>
<evidence type="ECO:0000313" key="3">
    <source>
        <dbReference type="EMBL" id="ALD66893.1"/>
    </source>
</evidence>
<name>A0A0M5KCL4_9MOLU</name>
<dbReference type="GO" id="GO:0008685">
    <property type="term" value="F:2-C-methyl-D-erythritol 2,4-cyclodiphosphate synthase activity"/>
    <property type="evidence" value="ECO:0007669"/>
    <property type="project" value="UniProtKB-EC"/>
</dbReference>
<dbReference type="Pfam" id="PF02542">
    <property type="entry name" value="YgbB"/>
    <property type="match status" value="1"/>
</dbReference>
<dbReference type="AlphaFoldDB" id="A0A0M5KCL4"/>
<dbReference type="PATRIC" id="fig|362837.3.peg.1004"/>
<dbReference type="PANTHER" id="PTHR43181:SF1">
    <property type="entry name" value="2-C-METHYL-D-ERYTHRITOL 2,4-CYCLODIPHOSPHATE SYNTHASE, CHLOROPLASTIC"/>
    <property type="match status" value="1"/>
</dbReference>
<dbReference type="Proteomes" id="UP000063919">
    <property type="component" value="Chromosome"/>
</dbReference>
<dbReference type="CDD" id="cd00554">
    <property type="entry name" value="MECDP_synthase"/>
    <property type="match status" value="1"/>
</dbReference>
<protein>
    <recommendedName>
        <fullName evidence="1">2-C-methyl-D-erythritol 2,4-cyclodiphosphate synthase</fullName>
        <ecNumber evidence="1">4.6.1.12</ecNumber>
    </recommendedName>
</protein>
<dbReference type="OrthoDB" id="9804336at2"/>
<reference evidence="3 4" key="1">
    <citation type="journal article" date="2015" name="Genome Announc.">
        <title>Complete Genome Sequence of Spiroplasma cantharicola CC-1T (DSM 21588), a Bacterium Isolated from Soldier Beetle (Cantharis carolinus).</title>
        <authorList>
            <person name="Lo W.S."/>
            <person name="Liu P.Y."/>
            <person name="Kuo C.H."/>
        </authorList>
    </citation>
    <scope>NUCLEOTIDE SEQUENCE [LARGE SCALE GENOMIC DNA]</scope>
    <source>
        <strain evidence="3 4">CC-1</strain>
    </source>
</reference>
<sequence length="162" mass="18276">MIFKVGFSKDRHNLITGNFILLGGIKIPSNSKVEAYSNGDVLFHSLAEAIFGSLGEEDLGQNYNSKNMSKNFESIIMVQDAMKILEEREYQISNVDILIELDSPNLTTFKSSIKKNLSQILKINLDQISIKATTTEGNFKNIITSYCNILIYKSEEKNNEKN</sequence>
<accession>A0A0M5KCL4</accession>
<proteinExistence type="inferred from homology"/>
<dbReference type="SUPFAM" id="SSF69765">
    <property type="entry name" value="IpsF-like"/>
    <property type="match status" value="1"/>
</dbReference>
<dbReference type="InterPro" id="IPR036571">
    <property type="entry name" value="MECDP_synthase_sf"/>
</dbReference>
<keyword evidence="1" id="KW-0456">Lyase</keyword>
<dbReference type="RefSeq" id="WP_053946631.1">
    <property type="nucleotide sequence ID" value="NZ_CP012622.1"/>
</dbReference>
<dbReference type="InterPro" id="IPR003526">
    <property type="entry name" value="MECDP_synthase"/>
</dbReference>
<dbReference type="PANTHER" id="PTHR43181">
    <property type="entry name" value="2-C-METHYL-D-ERYTHRITOL 2,4-CYCLODIPHOSPHATE SYNTHASE, CHLOROPLASTIC"/>
    <property type="match status" value="1"/>
</dbReference>